<dbReference type="InterPro" id="IPR000073">
    <property type="entry name" value="AB_hydrolase_1"/>
</dbReference>
<sequence>MFYFDTNTDGPVILCLHGRWGRAETWIDFIRHYGEQYRVIAPDQRGHGLSSKPIAKYTTEELAEDIIDLLDFLKIDKTIIVGHSMGGAIAGYLAAEYLDRVNAVAILDKSASGPEETNKQPLNQIKSVDPLTNDWPMPFASLSEAMDFIQQATDSDLSFNYFMNSLVETVEGYQMMFSSQAIAANIAYYENWFHLLPKIKCPALLIRAKGNNAVSDNDFMKMHTLIPRCLAYEMSNTDHNVHLSDKKEFYLYFDVFLRSLSINQ</sequence>
<protein>
    <submittedName>
        <fullName evidence="2">Alpha/beta fold hydrolase</fullName>
    </submittedName>
</protein>
<comment type="caution">
    <text evidence="2">The sequence shown here is derived from an EMBL/GenBank/DDBJ whole genome shotgun (WGS) entry which is preliminary data.</text>
</comment>
<proteinExistence type="predicted"/>
<dbReference type="InterPro" id="IPR050266">
    <property type="entry name" value="AB_hydrolase_sf"/>
</dbReference>
<accession>A0ABW5S8N2</accession>
<feature type="domain" description="AB hydrolase-1" evidence="1">
    <location>
        <begin position="11"/>
        <end position="244"/>
    </location>
</feature>
<dbReference type="Pfam" id="PF00561">
    <property type="entry name" value="Abhydrolase_1"/>
    <property type="match status" value="1"/>
</dbReference>
<dbReference type="InterPro" id="IPR029058">
    <property type="entry name" value="AB_hydrolase_fold"/>
</dbReference>
<name>A0ABW5S8N2_9BACL</name>
<evidence type="ECO:0000313" key="3">
    <source>
        <dbReference type="Proteomes" id="UP001597399"/>
    </source>
</evidence>
<keyword evidence="3" id="KW-1185">Reference proteome</keyword>
<keyword evidence="2" id="KW-0378">Hydrolase</keyword>
<dbReference type="GO" id="GO:0016787">
    <property type="term" value="F:hydrolase activity"/>
    <property type="evidence" value="ECO:0007669"/>
    <property type="project" value="UniProtKB-KW"/>
</dbReference>
<gene>
    <name evidence="2" type="ORF">ACFSUE_18895</name>
</gene>
<dbReference type="Gene3D" id="3.40.50.1820">
    <property type="entry name" value="alpha/beta hydrolase"/>
    <property type="match status" value="1"/>
</dbReference>
<dbReference type="EMBL" id="JBHUMQ010000050">
    <property type="protein sequence ID" value="MFD2695674.1"/>
    <property type="molecule type" value="Genomic_DNA"/>
</dbReference>
<evidence type="ECO:0000313" key="2">
    <source>
        <dbReference type="EMBL" id="MFD2695674.1"/>
    </source>
</evidence>
<dbReference type="RefSeq" id="WP_253063022.1">
    <property type="nucleotide sequence ID" value="NZ_JAMXWM010000017.1"/>
</dbReference>
<reference evidence="3" key="1">
    <citation type="journal article" date="2019" name="Int. J. Syst. Evol. Microbiol.">
        <title>The Global Catalogue of Microorganisms (GCM) 10K type strain sequencing project: providing services to taxonomists for standard genome sequencing and annotation.</title>
        <authorList>
            <consortium name="The Broad Institute Genomics Platform"/>
            <consortium name="The Broad Institute Genome Sequencing Center for Infectious Disease"/>
            <person name="Wu L."/>
            <person name="Ma J."/>
        </authorList>
    </citation>
    <scope>NUCLEOTIDE SEQUENCE [LARGE SCALE GENOMIC DNA]</scope>
    <source>
        <strain evidence="3">TISTR 2466</strain>
    </source>
</reference>
<organism evidence="2 3">
    <name type="scientific">Sporolactobacillus shoreicorticis</name>
    <dbReference type="NCBI Taxonomy" id="1923877"/>
    <lineage>
        <taxon>Bacteria</taxon>
        <taxon>Bacillati</taxon>
        <taxon>Bacillota</taxon>
        <taxon>Bacilli</taxon>
        <taxon>Bacillales</taxon>
        <taxon>Sporolactobacillaceae</taxon>
        <taxon>Sporolactobacillus</taxon>
    </lineage>
</organism>
<dbReference type="Proteomes" id="UP001597399">
    <property type="component" value="Unassembled WGS sequence"/>
</dbReference>
<dbReference type="PANTHER" id="PTHR43798:SF33">
    <property type="entry name" value="HYDROLASE, PUTATIVE (AFU_ORTHOLOGUE AFUA_2G14860)-RELATED"/>
    <property type="match status" value="1"/>
</dbReference>
<dbReference type="PRINTS" id="PR00111">
    <property type="entry name" value="ABHYDROLASE"/>
</dbReference>
<dbReference type="PANTHER" id="PTHR43798">
    <property type="entry name" value="MONOACYLGLYCEROL LIPASE"/>
    <property type="match status" value="1"/>
</dbReference>
<dbReference type="SUPFAM" id="SSF53474">
    <property type="entry name" value="alpha/beta-Hydrolases"/>
    <property type="match status" value="1"/>
</dbReference>
<evidence type="ECO:0000259" key="1">
    <source>
        <dbReference type="Pfam" id="PF00561"/>
    </source>
</evidence>